<evidence type="ECO:0000259" key="1">
    <source>
        <dbReference type="Pfam" id="PF13579"/>
    </source>
</evidence>
<dbReference type="GO" id="GO:0016757">
    <property type="term" value="F:glycosyltransferase activity"/>
    <property type="evidence" value="ECO:0007669"/>
    <property type="project" value="UniProtKB-ARBA"/>
</dbReference>
<dbReference type="EMBL" id="MQWB01000001">
    <property type="protein sequence ID" value="OZC02991.1"/>
    <property type="molecule type" value="Genomic_DNA"/>
</dbReference>
<dbReference type="PANTHER" id="PTHR45947:SF3">
    <property type="entry name" value="SULFOQUINOVOSYL TRANSFERASE SQD2"/>
    <property type="match status" value="1"/>
</dbReference>
<dbReference type="Pfam" id="PF13579">
    <property type="entry name" value="Glyco_trans_4_4"/>
    <property type="match status" value="1"/>
</dbReference>
<dbReference type="AlphaFoldDB" id="A0A259TZ47"/>
<gene>
    <name evidence="2" type="ORF">BSZ36_08410</name>
</gene>
<proteinExistence type="predicted"/>
<sequence>MPSAAPPDVAFALLGDVTASSRALRQIRTLAASGARIQALSVGDPRDPGALPEGVVLQQVEVPSARGPALFWAAHRAMRAAAAASGARVLHASDLHVLPALAQVAKASGAGVVYDSREYYPGLDAAGRPWVRWTWGAIERRFAQRADVSFTVNDAIADTLEARYGIARPVVVRNVSDAPASGLTRTGELRQRLGLGERPLVLYQGLWRYGRGLIELADAMRAVPEAALVLVGEGPLAPELEARAARGEVHLLPFTPPDALVRLTPDADLGAMTALPLTESLRMALPNKLFEYAASAVPTLAGAGIEPLADMVTRYSAGLSVDPTDHSALVGAIRHALAPEAQARFAAGARALHAAHTWEAESRTFLRAYRRVLPSLGA</sequence>
<name>A0A259TZ47_9BACT</name>
<organism evidence="2 3">
    <name type="scientific">Rubricoccus marinus</name>
    <dbReference type="NCBI Taxonomy" id="716817"/>
    <lineage>
        <taxon>Bacteria</taxon>
        <taxon>Pseudomonadati</taxon>
        <taxon>Rhodothermota</taxon>
        <taxon>Rhodothermia</taxon>
        <taxon>Rhodothermales</taxon>
        <taxon>Rubricoccaceae</taxon>
        <taxon>Rubricoccus</taxon>
    </lineage>
</organism>
<dbReference type="Proteomes" id="UP000216446">
    <property type="component" value="Unassembled WGS sequence"/>
</dbReference>
<protein>
    <recommendedName>
        <fullName evidence="1">Glycosyltransferase subfamily 4-like N-terminal domain-containing protein</fullName>
    </recommendedName>
</protein>
<dbReference type="Gene3D" id="3.40.50.2000">
    <property type="entry name" value="Glycogen Phosphorylase B"/>
    <property type="match status" value="2"/>
</dbReference>
<evidence type="ECO:0000313" key="2">
    <source>
        <dbReference type="EMBL" id="OZC02991.1"/>
    </source>
</evidence>
<keyword evidence="3" id="KW-1185">Reference proteome</keyword>
<reference evidence="2 3" key="1">
    <citation type="submission" date="2016-11" db="EMBL/GenBank/DDBJ databases">
        <title>Study of marine rhodopsin-containing bacteria.</title>
        <authorList>
            <person name="Yoshizawa S."/>
            <person name="Kumagai Y."/>
            <person name="Kogure K."/>
        </authorList>
    </citation>
    <scope>NUCLEOTIDE SEQUENCE [LARGE SCALE GENOMIC DNA]</scope>
    <source>
        <strain evidence="2 3">SG-29</strain>
    </source>
</reference>
<feature type="domain" description="Glycosyltransferase subfamily 4-like N-terminal" evidence="1">
    <location>
        <begin position="21"/>
        <end position="172"/>
    </location>
</feature>
<dbReference type="InParanoid" id="A0A259TZ47"/>
<evidence type="ECO:0000313" key="3">
    <source>
        <dbReference type="Proteomes" id="UP000216446"/>
    </source>
</evidence>
<accession>A0A259TZ47</accession>
<dbReference type="InterPro" id="IPR050194">
    <property type="entry name" value="Glycosyltransferase_grp1"/>
</dbReference>
<dbReference type="OrthoDB" id="9813214at2"/>
<comment type="caution">
    <text evidence="2">The sequence shown here is derived from an EMBL/GenBank/DDBJ whole genome shotgun (WGS) entry which is preliminary data.</text>
</comment>
<dbReference type="RefSeq" id="WP_094547824.1">
    <property type="nucleotide sequence ID" value="NZ_MQWB01000001.1"/>
</dbReference>
<dbReference type="Pfam" id="PF13692">
    <property type="entry name" value="Glyco_trans_1_4"/>
    <property type="match status" value="1"/>
</dbReference>
<dbReference type="PANTHER" id="PTHR45947">
    <property type="entry name" value="SULFOQUINOVOSYL TRANSFERASE SQD2"/>
    <property type="match status" value="1"/>
</dbReference>
<dbReference type="InterPro" id="IPR028098">
    <property type="entry name" value="Glyco_trans_4-like_N"/>
</dbReference>
<dbReference type="SUPFAM" id="SSF53756">
    <property type="entry name" value="UDP-Glycosyltransferase/glycogen phosphorylase"/>
    <property type="match status" value="1"/>
</dbReference>